<sequence>MPSSQQKEGGIKGFLSRAGKSFYAGGMYCKEKSWVAARMAGNLAFIVATTSMVVLMPLIFEIMREGQLIETDKLHVKELRQQGYSDNQLRELGFPKVSLGQAPAVLKSS</sequence>
<accession>A0ABD3NZM7</accession>
<dbReference type="EMBL" id="JALLAZ020001106">
    <property type="protein sequence ID" value="KAL3780618.1"/>
    <property type="molecule type" value="Genomic_DNA"/>
</dbReference>
<keyword evidence="1" id="KW-1133">Transmembrane helix</keyword>
<evidence type="ECO:0008006" key="4">
    <source>
        <dbReference type="Google" id="ProtNLM"/>
    </source>
</evidence>
<organism evidence="2 3">
    <name type="scientific">Stephanodiscus triporus</name>
    <dbReference type="NCBI Taxonomy" id="2934178"/>
    <lineage>
        <taxon>Eukaryota</taxon>
        <taxon>Sar</taxon>
        <taxon>Stramenopiles</taxon>
        <taxon>Ochrophyta</taxon>
        <taxon>Bacillariophyta</taxon>
        <taxon>Coscinodiscophyceae</taxon>
        <taxon>Thalassiosirophycidae</taxon>
        <taxon>Stephanodiscales</taxon>
        <taxon>Stephanodiscaceae</taxon>
        <taxon>Stephanodiscus</taxon>
    </lineage>
</organism>
<evidence type="ECO:0000256" key="1">
    <source>
        <dbReference type="SAM" id="Phobius"/>
    </source>
</evidence>
<reference evidence="2 3" key="1">
    <citation type="submission" date="2024-10" db="EMBL/GenBank/DDBJ databases">
        <title>Updated reference genomes for cyclostephanoid diatoms.</title>
        <authorList>
            <person name="Roberts W.R."/>
            <person name="Alverson A.J."/>
        </authorList>
    </citation>
    <scope>NUCLEOTIDE SEQUENCE [LARGE SCALE GENOMIC DNA]</scope>
    <source>
        <strain evidence="2 3">AJA276-08</strain>
    </source>
</reference>
<comment type="caution">
    <text evidence="2">The sequence shown here is derived from an EMBL/GenBank/DDBJ whole genome shotgun (WGS) entry which is preliminary data.</text>
</comment>
<dbReference type="AlphaFoldDB" id="A0ABD3NZM7"/>
<dbReference type="Proteomes" id="UP001530315">
    <property type="component" value="Unassembled WGS sequence"/>
</dbReference>
<evidence type="ECO:0000313" key="3">
    <source>
        <dbReference type="Proteomes" id="UP001530315"/>
    </source>
</evidence>
<name>A0ABD3NZM7_9STRA</name>
<feature type="transmembrane region" description="Helical" evidence="1">
    <location>
        <begin position="40"/>
        <end position="60"/>
    </location>
</feature>
<evidence type="ECO:0000313" key="2">
    <source>
        <dbReference type="EMBL" id="KAL3780618.1"/>
    </source>
</evidence>
<keyword evidence="3" id="KW-1185">Reference proteome</keyword>
<proteinExistence type="predicted"/>
<keyword evidence="1" id="KW-0812">Transmembrane</keyword>
<keyword evidence="1" id="KW-0472">Membrane</keyword>
<dbReference type="CDD" id="cd22884">
    <property type="entry name" value="TOM22"/>
    <property type="match status" value="1"/>
</dbReference>
<gene>
    <name evidence="2" type="ORF">ACHAW5_000156</name>
</gene>
<protein>
    <recommendedName>
        <fullName evidence="4">Mitochondrial import receptor subunit TOM22 homolog</fullName>
    </recommendedName>
</protein>